<keyword evidence="9 13" id="KW-0472">Membrane</keyword>
<evidence type="ECO:0000256" key="13">
    <source>
        <dbReference type="SAM" id="Phobius"/>
    </source>
</evidence>
<feature type="transmembrane region" description="Helical" evidence="13">
    <location>
        <begin position="6"/>
        <end position="25"/>
    </location>
</feature>
<feature type="transmembrane region" description="Helical" evidence="13">
    <location>
        <begin position="37"/>
        <end position="56"/>
    </location>
</feature>
<dbReference type="Proteomes" id="UP000078597">
    <property type="component" value="Unassembled WGS sequence"/>
</dbReference>
<dbReference type="SUPFAM" id="SSF81324">
    <property type="entry name" value="Voltage-gated potassium channels"/>
    <property type="match status" value="1"/>
</dbReference>
<evidence type="ECO:0000256" key="11">
    <source>
        <dbReference type="SAM" id="Coils"/>
    </source>
</evidence>
<feature type="compositionally biased region" description="Basic and acidic residues" evidence="12">
    <location>
        <begin position="1280"/>
        <end position="1297"/>
    </location>
</feature>
<feature type="compositionally biased region" description="Low complexity" evidence="12">
    <location>
        <begin position="1251"/>
        <end position="1267"/>
    </location>
</feature>
<name>A0A1A8W947_PLAMA</name>
<comment type="subcellular location">
    <subcellularLocation>
        <location evidence="1">Membrane</location>
        <topology evidence="1">Multi-pass membrane protein</topology>
    </subcellularLocation>
</comment>
<feature type="compositionally biased region" description="Basic residues" evidence="12">
    <location>
        <begin position="1316"/>
        <end position="1331"/>
    </location>
</feature>
<evidence type="ECO:0000256" key="1">
    <source>
        <dbReference type="ARBA" id="ARBA00004141"/>
    </source>
</evidence>
<accession>A0A1A8W947</accession>
<feature type="transmembrane region" description="Helical" evidence="13">
    <location>
        <begin position="553"/>
        <end position="574"/>
    </location>
</feature>
<evidence type="ECO:0000256" key="5">
    <source>
        <dbReference type="ARBA" id="ARBA00022826"/>
    </source>
</evidence>
<evidence type="ECO:0000256" key="8">
    <source>
        <dbReference type="ARBA" id="ARBA00023065"/>
    </source>
</evidence>
<feature type="compositionally biased region" description="Basic and acidic residues" evidence="12">
    <location>
        <begin position="1381"/>
        <end position="1399"/>
    </location>
</feature>
<dbReference type="GO" id="GO:0005267">
    <property type="term" value="F:potassium channel activity"/>
    <property type="evidence" value="ECO:0007669"/>
    <property type="project" value="UniProtKB-KW"/>
</dbReference>
<reference evidence="15" key="1">
    <citation type="submission" date="2016-05" db="EMBL/GenBank/DDBJ databases">
        <authorList>
            <person name="Naeem Raeece"/>
        </authorList>
    </citation>
    <scope>NUCLEOTIDE SEQUENCE [LARGE SCALE GENOMIC DNA]</scope>
</reference>
<evidence type="ECO:0000256" key="4">
    <source>
        <dbReference type="ARBA" id="ARBA00022692"/>
    </source>
</evidence>
<feature type="compositionally biased region" description="Polar residues" evidence="12">
    <location>
        <begin position="1268"/>
        <end position="1278"/>
    </location>
</feature>
<evidence type="ECO:0000256" key="9">
    <source>
        <dbReference type="ARBA" id="ARBA00023136"/>
    </source>
</evidence>
<evidence type="ECO:0000313" key="14">
    <source>
        <dbReference type="EMBL" id="SBS89345.1"/>
    </source>
</evidence>
<evidence type="ECO:0000256" key="3">
    <source>
        <dbReference type="ARBA" id="ARBA00022538"/>
    </source>
</evidence>
<keyword evidence="11" id="KW-0175">Coiled coil</keyword>
<dbReference type="GO" id="GO:0016020">
    <property type="term" value="C:membrane"/>
    <property type="evidence" value="ECO:0007669"/>
    <property type="project" value="UniProtKB-SubCell"/>
</dbReference>
<evidence type="ECO:0000256" key="6">
    <source>
        <dbReference type="ARBA" id="ARBA00022958"/>
    </source>
</evidence>
<feature type="coiled-coil region" evidence="11">
    <location>
        <begin position="1570"/>
        <end position="1606"/>
    </location>
</feature>
<dbReference type="PANTHER" id="PTHR10027:SF10">
    <property type="entry name" value="SLOWPOKE 2, ISOFORM D"/>
    <property type="match status" value="1"/>
</dbReference>
<keyword evidence="3" id="KW-0633">Potassium transport</keyword>
<evidence type="ECO:0000256" key="10">
    <source>
        <dbReference type="ARBA" id="ARBA00023303"/>
    </source>
</evidence>
<feature type="transmembrane region" description="Helical" evidence="13">
    <location>
        <begin position="490"/>
        <end position="511"/>
    </location>
</feature>
<keyword evidence="4 13" id="KW-0812">Transmembrane</keyword>
<feature type="region of interest" description="Disordered" evidence="12">
    <location>
        <begin position="118"/>
        <end position="212"/>
    </location>
</feature>
<keyword evidence="2" id="KW-0813">Transport</keyword>
<keyword evidence="5" id="KW-0631">Potassium channel</keyword>
<feature type="region of interest" description="Disordered" evidence="12">
    <location>
        <begin position="1235"/>
        <end position="1399"/>
    </location>
</feature>
<dbReference type="VEuPathDB" id="PlasmoDB:PmUG01_13024200"/>
<feature type="compositionally biased region" description="Polar residues" evidence="12">
    <location>
        <begin position="1238"/>
        <end position="1250"/>
    </location>
</feature>
<feature type="region of interest" description="Disordered" evidence="12">
    <location>
        <begin position="850"/>
        <end position="901"/>
    </location>
</feature>
<dbReference type="EMBL" id="FLQW01001381">
    <property type="protein sequence ID" value="SBS89345.1"/>
    <property type="molecule type" value="Genomic_DNA"/>
</dbReference>
<feature type="compositionally biased region" description="Basic and acidic residues" evidence="12">
    <location>
        <begin position="147"/>
        <end position="170"/>
    </location>
</feature>
<protein>
    <recommendedName>
        <fullName evidence="16">Potassium channel</fullName>
    </recommendedName>
</protein>
<organism evidence="14 15">
    <name type="scientific">Plasmodium malariae</name>
    <dbReference type="NCBI Taxonomy" id="5858"/>
    <lineage>
        <taxon>Eukaryota</taxon>
        <taxon>Sar</taxon>
        <taxon>Alveolata</taxon>
        <taxon>Apicomplexa</taxon>
        <taxon>Aconoidasida</taxon>
        <taxon>Haemosporida</taxon>
        <taxon>Plasmodiidae</taxon>
        <taxon>Plasmodium</taxon>
        <taxon>Plasmodium (Plasmodium)</taxon>
    </lineage>
</organism>
<evidence type="ECO:0000256" key="7">
    <source>
        <dbReference type="ARBA" id="ARBA00022989"/>
    </source>
</evidence>
<dbReference type="PANTHER" id="PTHR10027">
    <property type="entry name" value="CALCIUM-ACTIVATED POTASSIUM CHANNEL ALPHA CHAIN"/>
    <property type="match status" value="1"/>
</dbReference>
<feature type="transmembrane region" description="Helical" evidence="13">
    <location>
        <begin position="414"/>
        <end position="432"/>
    </location>
</feature>
<evidence type="ECO:0008006" key="16">
    <source>
        <dbReference type="Google" id="ProtNLM"/>
    </source>
</evidence>
<evidence type="ECO:0000256" key="2">
    <source>
        <dbReference type="ARBA" id="ARBA00022448"/>
    </source>
</evidence>
<keyword evidence="8" id="KW-0406">Ion transport</keyword>
<feature type="region of interest" description="Disordered" evidence="12">
    <location>
        <begin position="1164"/>
        <end position="1187"/>
    </location>
</feature>
<feature type="compositionally biased region" description="Basic and acidic residues" evidence="12">
    <location>
        <begin position="118"/>
        <end position="138"/>
    </location>
</feature>
<keyword evidence="6" id="KW-0630">Potassium</keyword>
<feature type="compositionally biased region" description="Basic and acidic residues" evidence="12">
    <location>
        <begin position="1304"/>
        <end position="1315"/>
    </location>
</feature>
<sequence length="1815" mass="213104">MARVYVVLERIVFLTIFLATAYFFLDFMVMYDNSICYLSIPLLALIYTISYILAILPEIANSVKYTLFYKTRKKKIYTYSLKKDLLSKRKVNNKDLKIDNLIDTSFLYMNQNFLDKGNIDRHNGQNEHQGYKHGEVRGRGRNGNRNGNRDGSRNRSRVVDGKSSRVRIENSDIVNVENNEDDNKNFQGTNGSRNRKDVNGILKKNTRSRKKNGRYSKNEINDYVLKKGGNNKKYIIDSCEEYEKICFNDQRKTLKIKDKIIKYIELNDTENAVQSEEEYKQNVKIMKDEYKVNMNSSIELKDDKRKIGSFLYDKKYLNMKNEDCTEEKVDCKNNKKKYFCYMVNKIFYKKKGLETWKTSYFSGFRSNTNNYTLHSFYDRNKHVQNDYDFSRWHNLFLKFIVNIKVIFVKFCKNTSFLIADLIITFILHMVWVKVHKHLRRNNVDIDTGMFNWNTDYLPKAYKTVEGYLQYFILYDLCIKLFLFFSSNHILSYWFLLNLMNTPFLYVAVSFITDVKFKRYGWLYLSGPFRFLNFLRIENLFGQNNYHHKINFPVITLSIQILVVIYTYACIHLLMEHPCKGDYEIYDYVFSGMQTVSTAGMGKGSCFPFTLQTKISYIFYIFMTFTYIQYKIRYLKNHMVEEKKIYGKIPNIGARYFVIIGHIKPIALYVIINELQSSYSNLDEIIILTSLPVKFYINIIRLLNKKGACKTSLCLYDLNKPFPLKIKKIISYSSGIFICNNIINTHHNINNDMETLKRYNEITSLGPFNKYISVLLNNMCNHNILLKRNNRNIVCLNDLKMKLFAKTVDDCPGMFLLILLFFINTPQKLKFKHTYILNKYFDNPEEIIEPDKTPFGSTSGAESAGSKKDGEKKKKKNIYTKSGSFGNRGSRDSTSSRGSQSNYDEGEYKLHLKLLSFVNSRKYFTENGVLSKKSKKFKDSNNSSGRNDFYEIDIAKSGEKDESKEKEEADVVGGEIGVGGEEVNSLGGEVEIDASRGVKVNTKGNTNGKNVGSKGKENTEAVHLNINKNKKSKSLYANLQKDTKKKSMYKGFFSHNFDEDFFYSSYNNYVNYIKGIKYNIYKIKLPPSFFNFHFVTIVQYMYMNYNAYIIGIINDYNEIKLNPLNFVYTSSNTYFIVLTDKYNILQKIQNIKKVNLDWMDNIDSVKTPRNKNQRNAPDEGSEEHNTNNQNTYYSEMRILKNENNIFFNPVLNIYRVENYLQAIQIFNLRRKNAEAPYRNKNSYPNGTSVRGTSNSDTSVSSTSNSSNSRNYEMDNSSPLEGTEKGEQRVNINKEEMKNKGKKKEKMVNKKLEEGKKKVPHDHKKHSKKHSRMDKREKYNCNSDGEIVHDEGDELQNEVQNGEMTPCEMGPNPVRPSQGSPLEKNRKSSEKNRGREKSIKGENSQHTDFIILIYWPESLNTFLKVLYKRKNHNIIILSDQIPSYIYNNKLSKYNVCYIQKSPLILFNLVVAGILQCTKCIIFKNYLKLKSHQNVISYNEKAESINYFEYMCEYNDSDLILIFNNIQNIFRRRDINSAFVEYYLRESTETNLYNDYIKKKLGIQRDSSFHESIESLRNKKQEKEKKKEMEEVNVDVEEVEKKKKKKKRNIYLLMELNNTLSVQYLNNDVYVNVDTFKKKKSNEISISKAHNLLFLENYKKQIQFFKYGNLLVENIYKKIEHIFVDNYYFYLYFLQFTSASLFIDELLYHLIGYTFPIKNNSLNISAIEAFIDGTYTDSQKKMKTNLLQKAVNPKFHSKHFFLLFQNYLKKGAIIIGIYRCNKENNMSIVIPCPQRNFIVHKRDKVHVEKKISKKSKKN</sequence>
<evidence type="ECO:0000313" key="15">
    <source>
        <dbReference type="Proteomes" id="UP000078597"/>
    </source>
</evidence>
<keyword evidence="7 13" id="KW-1133">Transmembrane helix</keyword>
<evidence type="ECO:0000256" key="12">
    <source>
        <dbReference type="SAM" id="MobiDB-lite"/>
    </source>
</evidence>
<keyword evidence="10" id="KW-0407">Ion channel</keyword>
<proteinExistence type="predicted"/>
<gene>
    <name evidence="14" type="ORF">PMALA_025750</name>
</gene>
<dbReference type="InterPro" id="IPR047871">
    <property type="entry name" value="K_chnl_Slo-like"/>
</dbReference>
<feature type="transmembrane region" description="Helical" evidence="13">
    <location>
        <begin position="614"/>
        <end position="631"/>
    </location>
</feature>
<feature type="transmembrane region" description="Helical" evidence="13">
    <location>
        <begin position="652"/>
        <end position="671"/>
    </location>
</feature>
<feature type="compositionally biased region" description="Low complexity" evidence="12">
    <location>
        <begin position="891"/>
        <end position="900"/>
    </location>
</feature>